<dbReference type="EMBL" id="FNDJ01000002">
    <property type="protein sequence ID" value="SDH44706.1"/>
    <property type="molecule type" value="Genomic_DNA"/>
</dbReference>
<dbReference type="InterPro" id="IPR003812">
    <property type="entry name" value="Fido"/>
</dbReference>
<gene>
    <name evidence="2" type="ORF">SAMN05421869_102295</name>
</gene>
<dbReference type="Pfam" id="PF02661">
    <property type="entry name" value="Fic"/>
    <property type="match status" value="1"/>
</dbReference>
<evidence type="ECO:0000313" key="2">
    <source>
        <dbReference type="EMBL" id="SDH44706.1"/>
    </source>
</evidence>
<reference evidence="2 3" key="1">
    <citation type="submission" date="2016-10" db="EMBL/GenBank/DDBJ databases">
        <authorList>
            <person name="de Groot N.N."/>
        </authorList>
    </citation>
    <scope>NUCLEOTIDE SEQUENCE [LARGE SCALE GENOMIC DNA]</scope>
    <source>
        <strain evidence="2 3">CGMCC 4.6533</strain>
    </source>
</reference>
<dbReference type="NCBIfam" id="TIGR01550">
    <property type="entry name" value="DOC_P1"/>
    <property type="match status" value="1"/>
</dbReference>
<dbReference type="PROSITE" id="PS51459">
    <property type="entry name" value="FIDO"/>
    <property type="match status" value="1"/>
</dbReference>
<organism evidence="2 3">
    <name type="scientific">Nonomuraea jiangxiensis</name>
    <dbReference type="NCBI Taxonomy" id="633440"/>
    <lineage>
        <taxon>Bacteria</taxon>
        <taxon>Bacillati</taxon>
        <taxon>Actinomycetota</taxon>
        <taxon>Actinomycetes</taxon>
        <taxon>Streptosporangiales</taxon>
        <taxon>Streptosporangiaceae</taxon>
        <taxon>Nonomuraea</taxon>
    </lineage>
</organism>
<proteinExistence type="predicted"/>
<dbReference type="InterPro" id="IPR006440">
    <property type="entry name" value="Doc"/>
</dbReference>
<keyword evidence="3" id="KW-1185">Reference proteome</keyword>
<dbReference type="RefSeq" id="WP_090929605.1">
    <property type="nucleotide sequence ID" value="NZ_FNDJ01000002.1"/>
</dbReference>
<dbReference type="Proteomes" id="UP000199202">
    <property type="component" value="Unassembled WGS sequence"/>
</dbReference>
<dbReference type="Gene3D" id="1.20.120.1870">
    <property type="entry name" value="Fic/DOC protein, Fido domain"/>
    <property type="match status" value="1"/>
</dbReference>
<dbReference type="STRING" id="633440.SAMN05421869_102295"/>
<sequence length="127" mass="13770">MIRYITLQQGLRIARAGVGGPIQVRDLGLLEAALLRPRTSLFGRDAYPDLMVKAAALLHSIVTNHPFVDGNKRAGWLTTYVLLAKNGVELDPADDDVAYDLVVAVAAGKVSELDEIADVLRTFTPRS</sequence>
<dbReference type="AlphaFoldDB" id="A0A1G8CGV7"/>
<dbReference type="SUPFAM" id="SSF140931">
    <property type="entry name" value="Fic-like"/>
    <property type="match status" value="1"/>
</dbReference>
<evidence type="ECO:0000259" key="1">
    <source>
        <dbReference type="PROSITE" id="PS51459"/>
    </source>
</evidence>
<dbReference type="InterPro" id="IPR053737">
    <property type="entry name" value="Type_II_TA_Toxin"/>
</dbReference>
<dbReference type="InterPro" id="IPR036597">
    <property type="entry name" value="Fido-like_dom_sf"/>
</dbReference>
<name>A0A1G8CGV7_9ACTN</name>
<accession>A0A1G8CGV7</accession>
<protein>
    <submittedName>
        <fullName evidence="2">Death on curing protein</fullName>
    </submittedName>
</protein>
<dbReference type="PANTHER" id="PTHR39426">
    <property type="entry name" value="HOMOLOGY TO DEATH-ON-CURING PROTEIN OF PHAGE P1"/>
    <property type="match status" value="1"/>
</dbReference>
<dbReference type="OrthoDB" id="9802752at2"/>
<evidence type="ECO:0000313" key="3">
    <source>
        <dbReference type="Proteomes" id="UP000199202"/>
    </source>
</evidence>
<feature type="domain" description="Fido" evidence="1">
    <location>
        <begin position="5"/>
        <end position="122"/>
    </location>
</feature>
<dbReference type="PANTHER" id="PTHR39426:SF1">
    <property type="entry name" value="HOMOLOGY TO DEATH-ON-CURING PROTEIN OF PHAGE P1"/>
    <property type="match status" value="1"/>
</dbReference>
<dbReference type="GO" id="GO:0016301">
    <property type="term" value="F:kinase activity"/>
    <property type="evidence" value="ECO:0007669"/>
    <property type="project" value="InterPro"/>
</dbReference>